<dbReference type="OrthoDB" id="167286at2759"/>
<protein>
    <submittedName>
        <fullName evidence="1">Uncharacterized protein</fullName>
    </submittedName>
</protein>
<comment type="caution">
    <text evidence="1">The sequence shown here is derived from an EMBL/GenBank/DDBJ whole genome shotgun (WGS) entry which is preliminary data.</text>
</comment>
<evidence type="ECO:0000313" key="1">
    <source>
        <dbReference type="EMBL" id="CCI10841.1"/>
    </source>
</evidence>
<dbReference type="AlphaFoldDB" id="A0A024FUX2"/>
<name>A0A024FUX2_9STRA</name>
<keyword evidence="2" id="KW-1185">Reference proteome</keyword>
<reference evidence="1 2" key="1">
    <citation type="submission" date="2012-05" db="EMBL/GenBank/DDBJ databases">
        <title>Recombination and specialization in a pathogen metapopulation.</title>
        <authorList>
            <person name="Gardiner A."/>
            <person name="Kemen E."/>
            <person name="Schultz-Larsen T."/>
            <person name="MacLean D."/>
            <person name="Van Oosterhout C."/>
            <person name="Jones J.D.G."/>
        </authorList>
    </citation>
    <scope>NUCLEOTIDE SEQUENCE [LARGE SCALE GENOMIC DNA]</scope>
    <source>
        <strain evidence="1 2">Ac Nc2</strain>
    </source>
</reference>
<proteinExistence type="predicted"/>
<evidence type="ECO:0000313" key="2">
    <source>
        <dbReference type="Proteomes" id="UP000053237"/>
    </source>
</evidence>
<dbReference type="InParanoid" id="A0A024FUX2"/>
<dbReference type="EMBL" id="CAIX01000426">
    <property type="protein sequence ID" value="CCI10841.1"/>
    <property type="molecule type" value="Genomic_DNA"/>
</dbReference>
<dbReference type="Proteomes" id="UP000053237">
    <property type="component" value="Unassembled WGS sequence"/>
</dbReference>
<sequence>MDDSEWNPNISGFSDGVDAKAERFATILLSVMIDEQMVFLLVEDVFYVEWDTAKGNIYNSAEDQPALDGDILDATELSKNSKGVS</sequence>
<accession>A0A024FUX2</accession>
<organism evidence="1 2">
    <name type="scientific">Albugo candida</name>
    <dbReference type="NCBI Taxonomy" id="65357"/>
    <lineage>
        <taxon>Eukaryota</taxon>
        <taxon>Sar</taxon>
        <taxon>Stramenopiles</taxon>
        <taxon>Oomycota</taxon>
        <taxon>Peronosporomycetes</taxon>
        <taxon>Albuginales</taxon>
        <taxon>Albuginaceae</taxon>
        <taxon>Albugo</taxon>
    </lineage>
</organism>
<gene>
    <name evidence="1" type="ORF">BN9_118370</name>
</gene>